<organism evidence="2 3">
    <name type="scientific">Microscilla marina ATCC 23134</name>
    <dbReference type="NCBI Taxonomy" id="313606"/>
    <lineage>
        <taxon>Bacteria</taxon>
        <taxon>Pseudomonadati</taxon>
        <taxon>Bacteroidota</taxon>
        <taxon>Cytophagia</taxon>
        <taxon>Cytophagales</taxon>
        <taxon>Microscillaceae</taxon>
        <taxon>Microscilla</taxon>
    </lineage>
</organism>
<gene>
    <name evidence="2" type="ORF">M23134_04224</name>
</gene>
<dbReference type="Pfam" id="PF19964">
    <property type="entry name" value="EAD11"/>
    <property type="match status" value="1"/>
</dbReference>
<dbReference type="InterPro" id="IPR045439">
    <property type="entry name" value="EAD11"/>
</dbReference>
<comment type="caution">
    <text evidence="2">The sequence shown here is derived from an EMBL/GenBank/DDBJ whole genome shotgun (WGS) entry which is preliminary data.</text>
</comment>
<evidence type="ECO:0000259" key="1">
    <source>
        <dbReference type="Pfam" id="PF19964"/>
    </source>
</evidence>
<name>A1ZE83_MICM2</name>
<dbReference type="AlphaFoldDB" id="A1ZE83"/>
<accession>A1ZE83</accession>
<keyword evidence="3" id="KW-1185">Reference proteome</keyword>
<reference evidence="2 3" key="1">
    <citation type="submission" date="2007-01" db="EMBL/GenBank/DDBJ databases">
        <authorList>
            <person name="Haygood M."/>
            <person name="Podell S."/>
            <person name="Anderson C."/>
            <person name="Hopkinson B."/>
            <person name="Roe K."/>
            <person name="Barbeau K."/>
            <person name="Gaasterland T."/>
            <person name="Ferriera S."/>
            <person name="Johnson J."/>
            <person name="Kravitz S."/>
            <person name="Beeson K."/>
            <person name="Sutton G."/>
            <person name="Rogers Y.-H."/>
            <person name="Friedman R."/>
            <person name="Frazier M."/>
            <person name="Venter J.C."/>
        </authorList>
    </citation>
    <scope>NUCLEOTIDE SEQUENCE [LARGE SCALE GENOMIC DNA]</scope>
    <source>
        <strain evidence="2 3">ATCC 23134</strain>
    </source>
</reference>
<sequence length="129" mass="14429">MMKDMKEPLERIKRLVGQGRLDTAIGALKELLLAHDMLNEAILQSGRLTLLQKQLREGTIDWNDASITHVNIMEAILGLVDIMEEEDLKLPEEAKNKNHEAGKTENNIQVTGDSNMVFGSVKGNVNNHK</sequence>
<protein>
    <recommendedName>
        <fullName evidence="1">Effector-associated domain-containing protein</fullName>
    </recommendedName>
</protein>
<proteinExistence type="predicted"/>
<evidence type="ECO:0000313" key="3">
    <source>
        <dbReference type="Proteomes" id="UP000004095"/>
    </source>
</evidence>
<feature type="domain" description="Effector-associated" evidence="1">
    <location>
        <begin position="9"/>
        <end position="84"/>
    </location>
</feature>
<dbReference type="Proteomes" id="UP000004095">
    <property type="component" value="Unassembled WGS sequence"/>
</dbReference>
<evidence type="ECO:0000313" key="2">
    <source>
        <dbReference type="EMBL" id="EAY31391.1"/>
    </source>
</evidence>
<dbReference type="EMBL" id="AAWS01000003">
    <property type="protein sequence ID" value="EAY31391.1"/>
    <property type="molecule type" value="Genomic_DNA"/>
</dbReference>